<dbReference type="InParanoid" id="D9Q2P1"/>
<organism evidence="5 6">
    <name type="scientific">Acidilobus saccharovorans (strain DSM 16705 / JCM 18335 / VKM B-2471 / 345-15)</name>
    <dbReference type="NCBI Taxonomy" id="666510"/>
    <lineage>
        <taxon>Archaea</taxon>
        <taxon>Thermoproteota</taxon>
        <taxon>Thermoprotei</taxon>
        <taxon>Acidilobales</taxon>
        <taxon>Acidilobaceae</taxon>
        <taxon>Acidilobus</taxon>
    </lineage>
</organism>
<dbReference type="PANTHER" id="PTHR10535">
    <property type="entry name" value="DNA-DIRECTED RNA POLYMERASES I, II, AND III SUBUNIT RPABC1"/>
    <property type="match status" value="1"/>
</dbReference>
<keyword evidence="6" id="KW-1185">Reference proteome</keyword>
<gene>
    <name evidence="5" type="ordered locus">ASAC_1174</name>
</gene>
<dbReference type="AlphaFoldDB" id="D9Q2P1"/>
<dbReference type="Gene3D" id="3.90.940.20">
    <property type="entry name" value="RPB5-like RNA polymerase subunit"/>
    <property type="match status" value="1"/>
</dbReference>
<dbReference type="GO" id="GO:0000428">
    <property type="term" value="C:DNA-directed RNA polymerase complex"/>
    <property type="evidence" value="ECO:0007669"/>
    <property type="project" value="UniProtKB-KW"/>
</dbReference>
<dbReference type="EMBL" id="CP001742">
    <property type="protein sequence ID" value="ADL19579.1"/>
    <property type="molecule type" value="Genomic_DNA"/>
</dbReference>
<keyword evidence="1 5" id="KW-0240">DNA-directed RNA polymerase</keyword>
<dbReference type="NCBIfam" id="NF007129">
    <property type="entry name" value="PRK09570.1"/>
    <property type="match status" value="1"/>
</dbReference>
<keyword evidence="5" id="KW-0808">Transferase</keyword>
<dbReference type="STRING" id="666510.ASAC_1174"/>
<proteinExistence type="predicted"/>
<dbReference type="KEGG" id="asc:ASAC_1174"/>
<dbReference type="eggNOG" id="arCOG04258">
    <property type="taxonomic scope" value="Archaea"/>
</dbReference>
<evidence type="ECO:0000256" key="1">
    <source>
        <dbReference type="ARBA" id="ARBA00022478"/>
    </source>
</evidence>
<dbReference type="InterPro" id="IPR014381">
    <property type="entry name" value="Arch_Rpo5/euc_Rpb5"/>
</dbReference>
<dbReference type="Pfam" id="PF01191">
    <property type="entry name" value="RNA_pol_Rpb5_C"/>
    <property type="match status" value="1"/>
</dbReference>
<dbReference type="SUPFAM" id="SSF55287">
    <property type="entry name" value="RPB5-like RNA polymerase subunit"/>
    <property type="match status" value="1"/>
</dbReference>
<protein>
    <submittedName>
        <fullName evidence="5">DNA-directed RNA polymerase subunit H</fullName>
        <ecNumber evidence="5">2.7.7.6</ecNumber>
    </submittedName>
</protein>
<evidence type="ECO:0000313" key="5">
    <source>
        <dbReference type="EMBL" id="ADL19579.1"/>
    </source>
</evidence>
<dbReference type="InterPro" id="IPR000783">
    <property type="entry name" value="RNA_pol_subH/Rpb5_C"/>
</dbReference>
<dbReference type="GO" id="GO:0042797">
    <property type="term" value="P:tRNA transcription by RNA polymerase III"/>
    <property type="evidence" value="ECO:0007669"/>
    <property type="project" value="TreeGrafter"/>
</dbReference>
<evidence type="ECO:0000256" key="3">
    <source>
        <dbReference type="ARBA" id="ARBA00023163"/>
    </source>
</evidence>
<dbReference type="GO" id="GO:0006362">
    <property type="term" value="P:transcription elongation by RNA polymerase I"/>
    <property type="evidence" value="ECO:0007669"/>
    <property type="project" value="TreeGrafter"/>
</dbReference>
<reference evidence="5 6" key="1">
    <citation type="journal article" date="2010" name="Appl. Environ. Microbiol.">
        <title>The genome sequence of the crenarchaeon Acidilobus saccharovorans supports a new order, Acidilobales, and suggests an important ecological role in terrestrial acidic hot springs.</title>
        <authorList>
            <person name="Mardanov A.V."/>
            <person name="Svetlitchnyi V.A."/>
            <person name="Beletsky A.V."/>
            <person name="Prokofeva M.I."/>
            <person name="Bonch-Osmolovskaya E.A."/>
            <person name="Ravin N.V."/>
            <person name="Skryabin K.G."/>
        </authorList>
    </citation>
    <scope>NUCLEOTIDE SEQUENCE [LARGE SCALE GENOMIC DNA]</scope>
    <source>
        <strain evidence="6">DSM 16705 / JCM 18335 / VKM B-2471 / 345-15</strain>
    </source>
</reference>
<feature type="domain" description="RNA polymerase subunit H/Rpb5 C-terminal" evidence="4">
    <location>
        <begin position="1"/>
        <end position="65"/>
    </location>
</feature>
<keyword evidence="2 5" id="KW-0548">Nucleotidyltransferase</keyword>
<dbReference type="GO" id="GO:0003899">
    <property type="term" value="F:DNA-directed RNA polymerase activity"/>
    <property type="evidence" value="ECO:0007669"/>
    <property type="project" value="UniProtKB-EC"/>
</dbReference>
<evidence type="ECO:0000313" key="6">
    <source>
        <dbReference type="Proteomes" id="UP000000346"/>
    </source>
</evidence>
<evidence type="ECO:0000256" key="2">
    <source>
        <dbReference type="ARBA" id="ARBA00022695"/>
    </source>
</evidence>
<name>D9Q2P1_ACIS3</name>
<dbReference type="InterPro" id="IPR035913">
    <property type="entry name" value="RPB5-like_sf"/>
</dbReference>
<dbReference type="GO" id="GO:0003677">
    <property type="term" value="F:DNA binding"/>
    <property type="evidence" value="ECO:0007669"/>
    <property type="project" value="InterPro"/>
</dbReference>
<dbReference type="Proteomes" id="UP000000346">
    <property type="component" value="Chromosome"/>
</dbReference>
<keyword evidence="3" id="KW-0804">Transcription</keyword>
<dbReference type="HOGENOM" id="CLU_058320_4_0_2"/>
<evidence type="ECO:0000259" key="4">
    <source>
        <dbReference type="Pfam" id="PF01191"/>
    </source>
</evidence>
<dbReference type="GO" id="GO:0006366">
    <property type="term" value="P:transcription by RNA polymerase II"/>
    <property type="evidence" value="ECO:0007669"/>
    <property type="project" value="TreeGrafter"/>
</dbReference>
<dbReference type="PANTHER" id="PTHR10535:SF0">
    <property type="entry name" value="DNA-DIRECTED RNA POLYMERASES I, II, AND III SUBUNIT RPABC1"/>
    <property type="match status" value="1"/>
</dbReference>
<sequence>MPKHRILSIEEAVEVLNKLGVKPWQLPRISANDPIIKLLGGKPGDIVEIERNSPTAGKHVVYRVVVSY</sequence>
<accession>D9Q2P1</accession>
<dbReference type="EC" id="2.7.7.6" evidence="5"/>
<dbReference type="FunCoup" id="D9Q2P1">
    <property type="interactions" value="8"/>
</dbReference>